<comment type="caution">
    <text evidence="1">The sequence shown here is derived from an EMBL/GenBank/DDBJ whole genome shotgun (WGS) entry which is preliminary data.</text>
</comment>
<dbReference type="AlphaFoldDB" id="A0A3A1UY24"/>
<protein>
    <submittedName>
        <fullName evidence="1">Uncharacterized protein</fullName>
    </submittedName>
</protein>
<gene>
    <name evidence="1" type="ORF">D3P08_17200</name>
</gene>
<reference evidence="1 2" key="1">
    <citation type="submission" date="2018-09" db="EMBL/GenBank/DDBJ databases">
        <title>Paenibacillus aracenensis nov. sp. isolated from a cave in southern Spain.</title>
        <authorList>
            <person name="Jurado V."/>
            <person name="Gutierrez-Patricio S."/>
            <person name="Gonzalez-Pimentel J.L."/>
            <person name="Miller A.Z."/>
            <person name="Laiz L."/>
            <person name="Saiz-Jimenez C."/>
        </authorList>
    </citation>
    <scope>NUCLEOTIDE SEQUENCE [LARGE SCALE GENOMIC DNA]</scope>
    <source>
        <strain evidence="1 2">DSM 22867</strain>
    </source>
</reference>
<keyword evidence="2" id="KW-1185">Reference proteome</keyword>
<dbReference type="EMBL" id="QXQA01000011">
    <property type="protein sequence ID" value="RIX51213.1"/>
    <property type="molecule type" value="Genomic_DNA"/>
</dbReference>
<evidence type="ECO:0000313" key="2">
    <source>
        <dbReference type="Proteomes" id="UP000266482"/>
    </source>
</evidence>
<name>A0A3A1UY24_9BACL</name>
<proteinExistence type="predicted"/>
<evidence type="ECO:0000313" key="1">
    <source>
        <dbReference type="EMBL" id="RIX51213.1"/>
    </source>
</evidence>
<sequence length="64" mass="7086">MPAFSLCSHALPQGAQAPKKNGVSRDSICNFYINGIGAIRTICTFHHLYTSLPISDKKSIRMFM</sequence>
<accession>A0A3A1UY24</accession>
<organism evidence="1 2">
    <name type="scientific">Paenibacillus nanensis</name>
    <dbReference type="NCBI Taxonomy" id="393251"/>
    <lineage>
        <taxon>Bacteria</taxon>
        <taxon>Bacillati</taxon>
        <taxon>Bacillota</taxon>
        <taxon>Bacilli</taxon>
        <taxon>Bacillales</taxon>
        <taxon>Paenibacillaceae</taxon>
        <taxon>Paenibacillus</taxon>
    </lineage>
</organism>
<dbReference type="Proteomes" id="UP000266482">
    <property type="component" value="Unassembled WGS sequence"/>
</dbReference>